<comment type="caution">
    <text evidence="3">The sequence shown here is derived from an EMBL/GenBank/DDBJ whole genome shotgun (WGS) entry which is preliminary data.</text>
</comment>
<sequence>MRTSLTLTVCTLALVAVGSCIPHSSTATSASGNPAVVQNLQRRFSGMATAQSIAMTQGNLGTSTRPELSSETAADEQPSVGDTDKASDAPHKHWYSKFIPSWLSGKTDK</sequence>
<dbReference type="AlphaFoldDB" id="A0A9W8A4S9"/>
<feature type="signal peptide" evidence="2">
    <location>
        <begin position="1"/>
        <end position="20"/>
    </location>
</feature>
<feature type="compositionally biased region" description="Polar residues" evidence="1">
    <location>
        <begin position="57"/>
        <end position="72"/>
    </location>
</feature>
<organism evidence="3 4">
    <name type="scientific">Tieghemiomyces parasiticus</name>
    <dbReference type="NCBI Taxonomy" id="78921"/>
    <lineage>
        <taxon>Eukaryota</taxon>
        <taxon>Fungi</taxon>
        <taxon>Fungi incertae sedis</taxon>
        <taxon>Zoopagomycota</taxon>
        <taxon>Kickxellomycotina</taxon>
        <taxon>Dimargaritomycetes</taxon>
        <taxon>Dimargaritales</taxon>
        <taxon>Dimargaritaceae</taxon>
        <taxon>Tieghemiomyces</taxon>
    </lineage>
</organism>
<evidence type="ECO:0008006" key="5">
    <source>
        <dbReference type="Google" id="ProtNLM"/>
    </source>
</evidence>
<evidence type="ECO:0000313" key="4">
    <source>
        <dbReference type="Proteomes" id="UP001150569"/>
    </source>
</evidence>
<keyword evidence="4" id="KW-1185">Reference proteome</keyword>
<evidence type="ECO:0000256" key="2">
    <source>
        <dbReference type="SAM" id="SignalP"/>
    </source>
</evidence>
<proteinExistence type="predicted"/>
<dbReference type="EMBL" id="JANBPT010000367">
    <property type="protein sequence ID" value="KAJ1922888.1"/>
    <property type="molecule type" value="Genomic_DNA"/>
</dbReference>
<keyword evidence="2" id="KW-0732">Signal</keyword>
<accession>A0A9W8A4S9</accession>
<protein>
    <recommendedName>
        <fullName evidence="5">RxLR effector protein</fullName>
    </recommendedName>
</protein>
<feature type="region of interest" description="Disordered" evidence="1">
    <location>
        <begin position="57"/>
        <end position="92"/>
    </location>
</feature>
<name>A0A9W8A4S9_9FUNG</name>
<feature type="chain" id="PRO_5040916896" description="RxLR effector protein" evidence="2">
    <location>
        <begin position="21"/>
        <end position="109"/>
    </location>
</feature>
<reference evidence="3" key="1">
    <citation type="submission" date="2022-07" db="EMBL/GenBank/DDBJ databases">
        <title>Phylogenomic reconstructions and comparative analyses of Kickxellomycotina fungi.</title>
        <authorList>
            <person name="Reynolds N.K."/>
            <person name="Stajich J.E."/>
            <person name="Barry K."/>
            <person name="Grigoriev I.V."/>
            <person name="Crous P."/>
            <person name="Smith M.E."/>
        </authorList>
    </citation>
    <scope>NUCLEOTIDE SEQUENCE</scope>
    <source>
        <strain evidence="3">RSA 861</strain>
    </source>
</reference>
<dbReference type="PROSITE" id="PS51257">
    <property type="entry name" value="PROKAR_LIPOPROTEIN"/>
    <property type="match status" value="1"/>
</dbReference>
<feature type="compositionally biased region" description="Basic and acidic residues" evidence="1">
    <location>
        <begin position="82"/>
        <end position="91"/>
    </location>
</feature>
<gene>
    <name evidence="3" type="ORF">IWQ60_006224</name>
</gene>
<dbReference type="Proteomes" id="UP001150569">
    <property type="component" value="Unassembled WGS sequence"/>
</dbReference>
<evidence type="ECO:0000313" key="3">
    <source>
        <dbReference type="EMBL" id="KAJ1922888.1"/>
    </source>
</evidence>
<evidence type="ECO:0000256" key="1">
    <source>
        <dbReference type="SAM" id="MobiDB-lite"/>
    </source>
</evidence>